<dbReference type="InterPro" id="IPR036140">
    <property type="entry name" value="PFN_sf"/>
</dbReference>
<dbReference type="Pfam" id="PF00235">
    <property type="entry name" value="Profilin"/>
    <property type="match status" value="1"/>
</dbReference>
<dbReference type="PRINTS" id="PR00392">
    <property type="entry name" value="PROFILIN"/>
</dbReference>
<dbReference type="Gene3D" id="3.30.450.30">
    <property type="entry name" value="Dynein light chain 2a, cytoplasmic"/>
    <property type="match status" value="1"/>
</dbReference>
<name>A0A8H7VPD5_9FUNG</name>
<dbReference type="AlphaFoldDB" id="A0A8H7VPD5"/>
<gene>
    <name evidence="7" type="ORF">INT45_007550</name>
</gene>
<sequence>MKTKQDTNGETVIDWQSYVDDDLMGSSRVNEAAIYDFNGSKLASTPDFTISDSEFKEIANGFNGTAPFTEKKDVTIVETPYSTVSSDDKELFSGESISGGVLIYKTGAVYLIVTYDDSIEPEACKSAVESLTEYFKDEGW</sequence>
<keyword evidence="3" id="KW-0963">Cytoplasm</keyword>
<evidence type="ECO:0000256" key="2">
    <source>
        <dbReference type="ARBA" id="ARBA00010058"/>
    </source>
</evidence>
<dbReference type="PANTHER" id="PTHR11604:SF0">
    <property type="entry name" value="PROFILIN"/>
    <property type="match status" value="1"/>
</dbReference>
<dbReference type="Proteomes" id="UP000646827">
    <property type="component" value="Unassembled WGS sequence"/>
</dbReference>
<reference evidence="7 8" key="1">
    <citation type="submission" date="2020-12" db="EMBL/GenBank/DDBJ databases">
        <title>Metabolic potential, ecology and presence of endohyphal bacteria is reflected in genomic diversity of Mucoromycotina.</title>
        <authorList>
            <person name="Muszewska A."/>
            <person name="Okrasinska A."/>
            <person name="Steczkiewicz K."/>
            <person name="Drgas O."/>
            <person name="Orlowska M."/>
            <person name="Perlinska-Lenart U."/>
            <person name="Aleksandrzak-Piekarczyk T."/>
            <person name="Szatraj K."/>
            <person name="Zielenkiewicz U."/>
            <person name="Pilsyk S."/>
            <person name="Malc E."/>
            <person name="Mieczkowski P."/>
            <person name="Kruszewska J.S."/>
            <person name="Biernat P."/>
            <person name="Pawlowska J."/>
        </authorList>
    </citation>
    <scope>NUCLEOTIDE SEQUENCE [LARGE SCALE GENOMIC DNA]</scope>
    <source>
        <strain evidence="7 8">CBS 142.35</strain>
    </source>
</reference>
<keyword evidence="8" id="KW-1185">Reference proteome</keyword>
<dbReference type="PRINTS" id="PR01640">
    <property type="entry name" value="PROFILINPLNT"/>
</dbReference>
<comment type="similarity">
    <text evidence="2 6">Belongs to the profilin family.</text>
</comment>
<dbReference type="OrthoDB" id="421374at2759"/>
<comment type="caution">
    <text evidence="7">The sequence shown here is derived from an EMBL/GenBank/DDBJ whole genome shotgun (WGS) entry which is preliminary data.</text>
</comment>
<dbReference type="SMART" id="SM00392">
    <property type="entry name" value="PROF"/>
    <property type="match status" value="1"/>
</dbReference>
<dbReference type="GO" id="GO:0005856">
    <property type="term" value="C:cytoskeleton"/>
    <property type="evidence" value="ECO:0007669"/>
    <property type="project" value="UniProtKB-SubCell"/>
</dbReference>
<evidence type="ECO:0000256" key="5">
    <source>
        <dbReference type="ARBA" id="ARBA00023212"/>
    </source>
</evidence>
<dbReference type="InterPro" id="IPR048278">
    <property type="entry name" value="PFN"/>
</dbReference>
<dbReference type="GO" id="GO:0003785">
    <property type="term" value="F:actin monomer binding"/>
    <property type="evidence" value="ECO:0007669"/>
    <property type="project" value="TreeGrafter"/>
</dbReference>
<evidence type="ECO:0000256" key="4">
    <source>
        <dbReference type="ARBA" id="ARBA00023203"/>
    </source>
</evidence>
<dbReference type="PANTHER" id="PTHR11604">
    <property type="entry name" value="PROFILIN"/>
    <property type="match status" value="1"/>
</dbReference>
<keyword evidence="5" id="KW-0206">Cytoskeleton</keyword>
<accession>A0A8H7VPD5</accession>
<dbReference type="SUPFAM" id="SSF55770">
    <property type="entry name" value="Profilin (actin-binding protein)"/>
    <property type="match status" value="1"/>
</dbReference>
<keyword evidence="4 6" id="KW-0009">Actin-binding</keyword>
<comment type="subcellular location">
    <subcellularLocation>
        <location evidence="1">Cytoplasm</location>
        <location evidence="1">Cytoskeleton</location>
    </subcellularLocation>
</comment>
<evidence type="ECO:0000313" key="7">
    <source>
        <dbReference type="EMBL" id="KAG2222114.1"/>
    </source>
</evidence>
<dbReference type="GO" id="GO:0005938">
    <property type="term" value="C:cell cortex"/>
    <property type="evidence" value="ECO:0007669"/>
    <property type="project" value="TreeGrafter"/>
</dbReference>
<proteinExistence type="inferred from homology"/>
<evidence type="ECO:0000256" key="6">
    <source>
        <dbReference type="RuleBase" id="RU003909"/>
    </source>
</evidence>
<organism evidence="7 8">
    <name type="scientific">Circinella minor</name>
    <dbReference type="NCBI Taxonomy" id="1195481"/>
    <lineage>
        <taxon>Eukaryota</taxon>
        <taxon>Fungi</taxon>
        <taxon>Fungi incertae sedis</taxon>
        <taxon>Mucoromycota</taxon>
        <taxon>Mucoromycotina</taxon>
        <taxon>Mucoromycetes</taxon>
        <taxon>Mucorales</taxon>
        <taxon>Lichtheimiaceae</taxon>
        <taxon>Circinella</taxon>
    </lineage>
</organism>
<protein>
    <recommendedName>
        <fullName evidence="6">Profilin</fullName>
    </recommendedName>
</protein>
<dbReference type="EMBL" id="JAEPRB010000091">
    <property type="protein sequence ID" value="KAG2222114.1"/>
    <property type="molecule type" value="Genomic_DNA"/>
</dbReference>
<dbReference type="CDD" id="cd00148">
    <property type="entry name" value="PROF"/>
    <property type="match status" value="1"/>
</dbReference>
<evidence type="ECO:0000256" key="1">
    <source>
        <dbReference type="ARBA" id="ARBA00004245"/>
    </source>
</evidence>
<evidence type="ECO:0000256" key="3">
    <source>
        <dbReference type="ARBA" id="ARBA00022490"/>
    </source>
</evidence>
<dbReference type="InterPro" id="IPR005455">
    <property type="entry name" value="PFN_euk"/>
</dbReference>
<evidence type="ECO:0000313" key="8">
    <source>
        <dbReference type="Proteomes" id="UP000646827"/>
    </source>
</evidence>